<keyword evidence="2" id="KW-1015">Disulfide bond</keyword>
<organism evidence="4 5">
    <name type="scientific">Amycolatopsis saalfeldensis</name>
    <dbReference type="NCBI Taxonomy" id="394193"/>
    <lineage>
        <taxon>Bacteria</taxon>
        <taxon>Bacillati</taxon>
        <taxon>Actinomycetota</taxon>
        <taxon>Actinomycetes</taxon>
        <taxon>Pseudonocardiales</taxon>
        <taxon>Pseudonocardiaceae</taxon>
        <taxon>Amycolatopsis</taxon>
    </lineage>
</organism>
<evidence type="ECO:0000259" key="3">
    <source>
        <dbReference type="Pfam" id="PF13472"/>
    </source>
</evidence>
<feature type="domain" description="SGNH hydrolase-type esterase" evidence="3">
    <location>
        <begin position="51"/>
        <end position="324"/>
    </location>
</feature>
<dbReference type="OrthoDB" id="3498399at2"/>
<dbReference type="Gene3D" id="3.40.50.1110">
    <property type="entry name" value="SGNH hydrolase"/>
    <property type="match status" value="1"/>
</dbReference>
<dbReference type="PANTHER" id="PTHR37981:SF1">
    <property type="entry name" value="SGNH HYDROLASE-TYPE ESTERASE DOMAIN-CONTAINING PROTEIN"/>
    <property type="match status" value="1"/>
</dbReference>
<evidence type="ECO:0000313" key="4">
    <source>
        <dbReference type="EMBL" id="SEO81179.1"/>
    </source>
</evidence>
<dbReference type="GO" id="GO:0016788">
    <property type="term" value="F:hydrolase activity, acting on ester bonds"/>
    <property type="evidence" value="ECO:0007669"/>
    <property type="project" value="InterPro"/>
</dbReference>
<keyword evidence="4" id="KW-0378">Hydrolase</keyword>
<feature type="active site" evidence="1">
    <location>
        <position position="316"/>
    </location>
</feature>
<dbReference type="PANTHER" id="PTHR37981">
    <property type="entry name" value="LIPASE 2"/>
    <property type="match status" value="1"/>
</dbReference>
<sequence length="359" mass="37483">MRRFRWWWGALVLGCVAVLAGFFLLFGASSRSGQPLPRPGPPGTGPLTVVAMGDSTVSGEGAGSYTPDTDGRNGDWCHRSADAFVQKVRIPGVTARVNFACSGAPSGQVALGGQPQWGEPSQAGQLAKVVKDHRVAAVVIAVGANDDPQFSAQVTDCFKAWFSIGGPSCNVALQRTWKSKVDAMVPKVVNAVGDVKKVLAQAGYVPADYQLVLQSYATPVGPGIPANLQSLDGCPFRTDDLSWIASTGITTLSAGLKQAAVQSGARFLDLARAGANHEACSGGADPAKEWFTRLTLHLSDLGQTDRAQHALQESFHPNAAGHAAIADCLTEFLAVREGDAACLSGPDGKLHAVPEVTAR</sequence>
<evidence type="ECO:0000256" key="1">
    <source>
        <dbReference type="PIRSR" id="PIRSR637460-1"/>
    </source>
</evidence>
<dbReference type="STRING" id="394193.SAMN04489732_102246"/>
<feature type="active site" description="Nucleophile" evidence="1">
    <location>
        <position position="55"/>
    </location>
</feature>
<proteinExistence type="predicted"/>
<dbReference type="GO" id="GO:0006629">
    <property type="term" value="P:lipid metabolic process"/>
    <property type="evidence" value="ECO:0007669"/>
    <property type="project" value="TreeGrafter"/>
</dbReference>
<dbReference type="Proteomes" id="UP000198582">
    <property type="component" value="Unassembled WGS sequence"/>
</dbReference>
<dbReference type="Pfam" id="PF13472">
    <property type="entry name" value="Lipase_GDSL_2"/>
    <property type="match status" value="1"/>
</dbReference>
<reference evidence="4 5" key="1">
    <citation type="submission" date="2016-10" db="EMBL/GenBank/DDBJ databases">
        <authorList>
            <person name="de Groot N.N."/>
        </authorList>
    </citation>
    <scope>NUCLEOTIDE SEQUENCE [LARGE SCALE GENOMIC DNA]</scope>
    <source>
        <strain evidence="4 5">DSM 44993</strain>
    </source>
</reference>
<dbReference type="SUPFAM" id="SSF52266">
    <property type="entry name" value="SGNH hydrolase"/>
    <property type="match status" value="1"/>
</dbReference>
<evidence type="ECO:0000256" key="2">
    <source>
        <dbReference type="PIRSR" id="PIRSR637460-2"/>
    </source>
</evidence>
<protein>
    <submittedName>
        <fullName evidence="4">GDSL-like Lipase/Acylhydrolase family protein</fullName>
    </submittedName>
</protein>
<gene>
    <name evidence="4" type="ORF">SAMN04489732_102246</name>
</gene>
<accession>A0A1H8SQF8</accession>
<dbReference type="InterPro" id="IPR037460">
    <property type="entry name" value="SEST-like"/>
</dbReference>
<evidence type="ECO:0000313" key="5">
    <source>
        <dbReference type="Proteomes" id="UP000198582"/>
    </source>
</evidence>
<feature type="disulfide bond" evidence="2">
    <location>
        <begin position="77"/>
        <end position="101"/>
    </location>
</feature>
<dbReference type="AlphaFoldDB" id="A0A1H8SQF8"/>
<feature type="disulfide bond" evidence="2">
    <location>
        <begin position="157"/>
        <end position="169"/>
    </location>
</feature>
<dbReference type="EMBL" id="FOEF01000002">
    <property type="protein sequence ID" value="SEO81179.1"/>
    <property type="molecule type" value="Genomic_DNA"/>
</dbReference>
<dbReference type="InterPro" id="IPR013830">
    <property type="entry name" value="SGNH_hydro"/>
</dbReference>
<dbReference type="InterPro" id="IPR036514">
    <property type="entry name" value="SGNH_hydro_sf"/>
</dbReference>
<dbReference type="RefSeq" id="WP_091613548.1">
    <property type="nucleotide sequence ID" value="NZ_FOEF01000002.1"/>
</dbReference>
<keyword evidence="5" id="KW-1185">Reference proteome</keyword>
<name>A0A1H8SQF8_9PSEU</name>